<dbReference type="OMA" id="SEITWAD"/>
<dbReference type="InterPro" id="IPR004046">
    <property type="entry name" value="GST_C"/>
</dbReference>
<reference evidence="8" key="2">
    <citation type="submission" date="2024-08" db="UniProtKB">
        <authorList>
            <consortium name="EnsemblMetazoa"/>
        </authorList>
    </citation>
    <scope>IDENTIFICATION</scope>
</reference>
<keyword evidence="9" id="KW-1185">Reference proteome</keyword>
<dbReference type="OrthoDB" id="414243at2759"/>
<dbReference type="InterPro" id="IPR036282">
    <property type="entry name" value="Glutathione-S-Trfase_C_sf"/>
</dbReference>
<proteinExistence type="inferred from homology"/>
<dbReference type="PROSITE" id="PS50405">
    <property type="entry name" value="GST_CTER"/>
    <property type="match status" value="1"/>
</dbReference>
<dbReference type="Proteomes" id="UP000019118">
    <property type="component" value="Unassembled WGS sequence"/>
</dbReference>
<dbReference type="GO" id="GO:0004602">
    <property type="term" value="F:glutathione peroxidase activity"/>
    <property type="evidence" value="ECO:0007669"/>
    <property type="project" value="UniProtKB-ARBA"/>
</dbReference>
<organism evidence="7">
    <name type="scientific">Dendroctonus ponderosae</name>
    <name type="common">Mountain pine beetle</name>
    <dbReference type="NCBI Taxonomy" id="77166"/>
    <lineage>
        <taxon>Eukaryota</taxon>
        <taxon>Metazoa</taxon>
        <taxon>Ecdysozoa</taxon>
        <taxon>Arthropoda</taxon>
        <taxon>Hexapoda</taxon>
        <taxon>Insecta</taxon>
        <taxon>Pterygota</taxon>
        <taxon>Neoptera</taxon>
        <taxon>Endopterygota</taxon>
        <taxon>Coleoptera</taxon>
        <taxon>Polyphaga</taxon>
        <taxon>Cucujiformia</taxon>
        <taxon>Curculionidae</taxon>
        <taxon>Scolytinae</taxon>
        <taxon>Dendroctonus</taxon>
    </lineage>
</organism>
<protein>
    <recommendedName>
        <fullName evidence="1">glutathione transferase</fullName>
        <ecNumber evidence="1">2.5.1.18</ecNumber>
    </recommendedName>
</protein>
<accession>N6TJ41</accession>
<dbReference type="EnsemblMetazoa" id="XM_019899023.1">
    <property type="protein sequence ID" value="XP_019754582.1"/>
    <property type="gene ID" value="LOC109533645"/>
</dbReference>
<comment type="catalytic activity">
    <reaction evidence="4">
        <text>RX + glutathione = an S-substituted glutathione + a halide anion + H(+)</text>
        <dbReference type="Rhea" id="RHEA:16437"/>
        <dbReference type="ChEBI" id="CHEBI:15378"/>
        <dbReference type="ChEBI" id="CHEBI:16042"/>
        <dbReference type="ChEBI" id="CHEBI:17792"/>
        <dbReference type="ChEBI" id="CHEBI:57925"/>
        <dbReference type="ChEBI" id="CHEBI:90779"/>
        <dbReference type="EC" id="2.5.1.18"/>
    </reaction>
</comment>
<dbReference type="FunFam" id="3.40.30.10:FF:000035">
    <property type="entry name" value="hematopoietic prostaglandin D synthase"/>
    <property type="match status" value="1"/>
</dbReference>
<evidence type="ECO:0000256" key="1">
    <source>
        <dbReference type="ARBA" id="ARBA00012452"/>
    </source>
</evidence>
<dbReference type="InterPro" id="IPR050213">
    <property type="entry name" value="GST_superfamily"/>
</dbReference>
<dbReference type="PROSITE" id="PS50404">
    <property type="entry name" value="GST_NTER"/>
    <property type="match status" value="1"/>
</dbReference>
<dbReference type="InterPro" id="IPR036249">
    <property type="entry name" value="Thioredoxin-like_sf"/>
</dbReference>
<evidence type="ECO:0000256" key="4">
    <source>
        <dbReference type="ARBA" id="ARBA00047960"/>
    </source>
</evidence>
<evidence type="ECO:0000313" key="8">
    <source>
        <dbReference type="EnsemblMetazoa" id="XP_019754582.1"/>
    </source>
</evidence>
<dbReference type="SUPFAM" id="SSF47616">
    <property type="entry name" value="GST C-terminal domain-like"/>
    <property type="match status" value="1"/>
</dbReference>
<keyword evidence="2" id="KW-0808">Transferase</keyword>
<gene>
    <name evidence="8" type="primary">109533645</name>
    <name evidence="7" type="ORF">YQE_03116</name>
</gene>
<dbReference type="SUPFAM" id="SSF52833">
    <property type="entry name" value="Thioredoxin-like"/>
    <property type="match status" value="1"/>
</dbReference>
<dbReference type="EC" id="2.5.1.18" evidence="1"/>
<evidence type="ECO:0000256" key="2">
    <source>
        <dbReference type="ARBA" id="ARBA00022679"/>
    </source>
</evidence>
<feature type="domain" description="GST C-terminal" evidence="6">
    <location>
        <begin position="82"/>
        <end position="201"/>
    </location>
</feature>
<dbReference type="CDD" id="cd03039">
    <property type="entry name" value="GST_N_Sigma_like"/>
    <property type="match status" value="1"/>
</dbReference>
<dbReference type="SFLD" id="SFLDS00019">
    <property type="entry name" value="Glutathione_Transferase_(cytos"/>
    <property type="match status" value="1"/>
</dbReference>
<comment type="similarity">
    <text evidence="3">Belongs to the GST superfamily. Sigma family.</text>
</comment>
<evidence type="ECO:0000259" key="6">
    <source>
        <dbReference type="PROSITE" id="PS50405"/>
    </source>
</evidence>
<sequence length="202" mass="22945">MIPKYKLIYLNTYGRAEPLRYMFAYAGQDYVYEIIEKEDWPKLKPNTPYGQLPVLEVDGKPVAQTTAIARYLAKQFNIQGKDDWEILQADSLVEALVDYRACARRLYTEQNPEKIAEIKKEQTMYLEKFDTILSSNPSGFLVGSEITWADLVFAAVLSGRQDDSEARSAALSTLVDKINNIPNIKPWLKARSKSNASAKKVI</sequence>
<dbReference type="PANTHER" id="PTHR11571">
    <property type="entry name" value="GLUTATHIONE S-TRANSFERASE"/>
    <property type="match status" value="1"/>
</dbReference>
<dbReference type="InterPro" id="IPR010987">
    <property type="entry name" value="Glutathione-S-Trfase_C-like"/>
</dbReference>
<dbReference type="Gene3D" id="1.20.1050.10">
    <property type="match status" value="1"/>
</dbReference>
<dbReference type="Pfam" id="PF14497">
    <property type="entry name" value="GST_C_3"/>
    <property type="match status" value="1"/>
</dbReference>
<dbReference type="GO" id="GO:0004364">
    <property type="term" value="F:glutathione transferase activity"/>
    <property type="evidence" value="ECO:0007669"/>
    <property type="project" value="UniProtKB-EC"/>
</dbReference>
<dbReference type="EMBL" id="KB740529">
    <property type="protein sequence ID" value="ENN80459.1"/>
    <property type="molecule type" value="Genomic_DNA"/>
</dbReference>
<dbReference type="GO" id="GO:0006749">
    <property type="term" value="P:glutathione metabolic process"/>
    <property type="evidence" value="ECO:0007669"/>
    <property type="project" value="TreeGrafter"/>
</dbReference>
<evidence type="ECO:0000313" key="7">
    <source>
        <dbReference type="EMBL" id="ENN80459.1"/>
    </source>
</evidence>
<dbReference type="CDD" id="cd03192">
    <property type="entry name" value="GST_C_Sigma_like"/>
    <property type="match status" value="1"/>
</dbReference>
<dbReference type="SFLD" id="SFLDG00363">
    <property type="entry name" value="AMPS_(cytGST):_Alpha-__Mu-__Pi"/>
    <property type="match status" value="1"/>
</dbReference>
<dbReference type="InterPro" id="IPR040079">
    <property type="entry name" value="Glutathione_S-Trfase"/>
</dbReference>
<evidence type="ECO:0000313" key="9">
    <source>
        <dbReference type="Proteomes" id="UP000019118"/>
    </source>
</evidence>
<feature type="domain" description="GST N-terminal" evidence="5">
    <location>
        <begin position="3"/>
        <end position="80"/>
    </location>
</feature>
<evidence type="ECO:0000259" key="5">
    <source>
        <dbReference type="PROSITE" id="PS50404"/>
    </source>
</evidence>
<dbReference type="Pfam" id="PF02798">
    <property type="entry name" value="GST_N"/>
    <property type="match status" value="1"/>
</dbReference>
<feature type="non-terminal residue" evidence="7">
    <location>
        <position position="1"/>
    </location>
</feature>
<dbReference type="PANTHER" id="PTHR11571:SF224">
    <property type="entry name" value="HEMATOPOIETIC PROSTAGLANDIN D SYNTHASE"/>
    <property type="match status" value="1"/>
</dbReference>
<name>N6TJ41_DENPD</name>
<reference evidence="7 9" key="1">
    <citation type="journal article" date="2013" name="Genome Biol.">
        <title>Draft genome of the mountain pine beetle, Dendroctonus ponderosae Hopkins, a major forest pest.</title>
        <authorList>
            <person name="Keeling C.I."/>
            <person name="Yuen M.M."/>
            <person name="Liao N.Y."/>
            <person name="Docking T.R."/>
            <person name="Chan S.K."/>
            <person name="Taylor G.A."/>
            <person name="Palmquist D.L."/>
            <person name="Jackman S.D."/>
            <person name="Nguyen A."/>
            <person name="Li M."/>
            <person name="Henderson H."/>
            <person name="Janes J.K."/>
            <person name="Zhao Y."/>
            <person name="Pandoh P."/>
            <person name="Moore R."/>
            <person name="Sperling F.A."/>
            <person name="Huber D.P."/>
            <person name="Birol I."/>
            <person name="Jones S.J."/>
            <person name="Bohlmann J."/>
        </authorList>
    </citation>
    <scope>NUCLEOTIDE SEQUENCE</scope>
</reference>
<dbReference type="InterPro" id="IPR004045">
    <property type="entry name" value="Glutathione_S-Trfase_N"/>
</dbReference>
<dbReference type="AlphaFoldDB" id="N6TJ41"/>
<dbReference type="SFLD" id="SFLDG01205">
    <property type="entry name" value="AMPS.1"/>
    <property type="match status" value="1"/>
</dbReference>
<dbReference type="Gene3D" id="3.40.30.10">
    <property type="entry name" value="Glutaredoxin"/>
    <property type="match status" value="1"/>
</dbReference>
<dbReference type="KEGG" id="dpa:109533645"/>
<evidence type="ECO:0000256" key="3">
    <source>
        <dbReference type="ARBA" id="ARBA00038317"/>
    </source>
</evidence>
<dbReference type="HOGENOM" id="CLU_039475_1_0_1"/>